<organism evidence="8 9">
    <name type="scientific">Tribonema minus</name>
    <dbReference type="NCBI Taxonomy" id="303371"/>
    <lineage>
        <taxon>Eukaryota</taxon>
        <taxon>Sar</taxon>
        <taxon>Stramenopiles</taxon>
        <taxon>Ochrophyta</taxon>
        <taxon>PX clade</taxon>
        <taxon>Xanthophyceae</taxon>
        <taxon>Tribonematales</taxon>
        <taxon>Tribonemataceae</taxon>
        <taxon>Tribonema</taxon>
    </lineage>
</organism>
<comment type="caution">
    <text evidence="8">The sequence shown here is derived from an EMBL/GenBank/DDBJ whole genome shotgun (WGS) entry which is preliminary data.</text>
</comment>
<gene>
    <name evidence="8" type="ORF">JKP88DRAFT_352248</name>
</gene>
<comment type="function">
    <text evidence="5">DNA-dependent RNA polymerase catalyzes the transcription of DNA into RNA using the four ribonucleoside triphosphates as substrates. Specific core component of RNA polymerase III which synthesizes small RNAs, such as 5S rRNA and tRNAs.</text>
</comment>
<dbReference type="InterPro" id="IPR055207">
    <property type="entry name" value="POLR3C_WHD"/>
</dbReference>
<evidence type="ECO:0000256" key="1">
    <source>
        <dbReference type="ARBA" id="ARBA00004123"/>
    </source>
</evidence>
<dbReference type="PANTHER" id="PTHR12949">
    <property type="entry name" value="RNA POLYMERASE III DNA DIRECTED -RELATED"/>
    <property type="match status" value="1"/>
</dbReference>
<dbReference type="Pfam" id="PF22536">
    <property type="entry name" value="WHD_POLR3C"/>
    <property type="match status" value="1"/>
</dbReference>
<comment type="subunit">
    <text evidence="5">Component of the RNA polymerase III (Pol III) complex consisting of 17 subunits.</text>
</comment>
<comment type="subcellular location">
    <subcellularLocation>
        <location evidence="1 5">Nucleus</location>
    </subcellularLocation>
</comment>
<evidence type="ECO:0000256" key="2">
    <source>
        <dbReference type="ARBA" id="ARBA00022478"/>
    </source>
</evidence>
<feature type="domain" description="DNA-directed RNA polymerase III subunit RPC3 winged-helix" evidence="7">
    <location>
        <begin position="592"/>
        <end position="667"/>
    </location>
</feature>
<evidence type="ECO:0000256" key="6">
    <source>
        <dbReference type="SAM" id="MobiDB-lite"/>
    </source>
</evidence>
<keyword evidence="4 5" id="KW-0539">Nucleus</keyword>
<dbReference type="GO" id="GO:0003697">
    <property type="term" value="F:single-stranded DNA binding"/>
    <property type="evidence" value="ECO:0007669"/>
    <property type="project" value="UniProtKB-UniRule"/>
</dbReference>
<dbReference type="AlphaFoldDB" id="A0A835ZD91"/>
<dbReference type="Gene3D" id="1.10.10.10">
    <property type="entry name" value="Winged helix-like DNA-binding domain superfamily/Winged helix DNA-binding domain"/>
    <property type="match status" value="3"/>
</dbReference>
<feature type="compositionally biased region" description="Gly residues" evidence="6">
    <location>
        <begin position="227"/>
        <end position="245"/>
    </location>
</feature>
<dbReference type="InterPro" id="IPR036388">
    <property type="entry name" value="WH-like_DNA-bd_sf"/>
</dbReference>
<keyword evidence="9" id="KW-1185">Reference proteome</keyword>
<evidence type="ECO:0000259" key="7">
    <source>
        <dbReference type="Pfam" id="PF22536"/>
    </source>
</evidence>
<sequence length="752" mass="82446">MTSCALGQQKLALNILGEHFGDIVKVVAQALLRVDKAMLGDIIRRVKREIEDGRRRGPGPPLQISGKQVKSALLVLCQHNCLDVIMQTAEELRRSKVDGPLKLYYKLRVSECIERLRGPRFVHLASVMHGALAAAVVEALLLHGRLCRADVVAHVVNVLKADKQGYMDENALRRRIERAFDTLVQERFIVKVAPLDLTRPSPPPTTGAQLKKMMDFSLPANARGRGKPGGGGGGGGAAGGDGGETGPPVAVRKRKRVAQQPLDEDEDALPMEMQMMLDNARMLSGQGQLFDGGTSGGAAELRARQYDEDEAEFEDLPAAKSRAAHVRQYDEEEAEYDDLPAAKGCARADEEEAEFEDLPAAKGGRGRGRGGKAIPAAGDAAAAAPAEAAAAAPPAAAALAPAQAIGGAERSISETQSSTVWRVGHDQFHRLVRDSMGNKLAQDIMVELMKLAAPMERSAHDSHSTPVAFIDKRDGFLSVSEAAFAYARAQLLRAMTTPLPNNARLYRVGVGAPPSLPTAQTLRVFLQHFASGKMASVTESRLLRGSCNHKHSVVALSALVVMFTTVVDKGEGAKFVINYANMIAFAQQRALHTFIADKYDVPTARITRILLEKRYMEQQGITDEALLPQKETRSKLYTLYHDHLISMQEVPRTASHEPKTTTYLWTVRPALMTATMVDNIEKALLNVRLRRQHLYATNRHYIEHADKFNTMETKHRAKAKHCRHLTMLVGSLQRLSMAQLKLDETLMLFRTF</sequence>
<proteinExistence type="inferred from homology"/>
<dbReference type="GO" id="GO:0005666">
    <property type="term" value="C:RNA polymerase III complex"/>
    <property type="evidence" value="ECO:0007669"/>
    <property type="project" value="UniProtKB-UniRule"/>
</dbReference>
<evidence type="ECO:0000256" key="5">
    <source>
        <dbReference type="RuleBase" id="RU367076"/>
    </source>
</evidence>
<evidence type="ECO:0000256" key="4">
    <source>
        <dbReference type="ARBA" id="ARBA00023242"/>
    </source>
</evidence>
<feature type="region of interest" description="Disordered" evidence="6">
    <location>
        <begin position="219"/>
        <end position="260"/>
    </location>
</feature>
<evidence type="ECO:0000313" key="8">
    <source>
        <dbReference type="EMBL" id="KAG5191616.1"/>
    </source>
</evidence>
<dbReference type="OrthoDB" id="272392at2759"/>
<comment type="similarity">
    <text evidence="5">Belongs to the eukaryotic RPC3/POLR3C RNA polymerase subunit family.</text>
</comment>
<name>A0A835ZD91_9STRA</name>
<accession>A0A835ZD91</accession>
<feature type="region of interest" description="Disordered" evidence="6">
    <location>
        <begin position="352"/>
        <end position="374"/>
    </location>
</feature>
<dbReference type="EMBL" id="JAFCMP010000017">
    <property type="protein sequence ID" value="KAG5191616.1"/>
    <property type="molecule type" value="Genomic_DNA"/>
</dbReference>
<dbReference type="InterPro" id="IPR039748">
    <property type="entry name" value="RPC3"/>
</dbReference>
<reference evidence="8" key="1">
    <citation type="submission" date="2021-02" db="EMBL/GenBank/DDBJ databases">
        <title>First Annotated Genome of the Yellow-green Alga Tribonema minus.</title>
        <authorList>
            <person name="Mahan K.M."/>
        </authorList>
    </citation>
    <scope>NUCLEOTIDE SEQUENCE</scope>
    <source>
        <strain evidence="8">UTEX B ZZ1240</strain>
    </source>
</reference>
<dbReference type="Proteomes" id="UP000664859">
    <property type="component" value="Unassembled WGS sequence"/>
</dbReference>
<evidence type="ECO:0000313" key="9">
    <source>
        <dbReference type="Proteomes" id="UP000664859"/>
    </source>
</evidence>
<dbReference type="PANTHER" id="PTHR12949:SF0">
    <property type="entry name" value="DNA-DIRECTED RNA POLYMERASE III SUBUNIT RPC3"/>
    <property type="match status" value="1"/>
</dbReference>
<evidence type="ECO:0000256" key="3">
    <source>
        <dbReference type="ARBA" id="ARBA00023163"/>
    </source>
</evidence>
<protein>
    <recommendedName>
        <fullName evidence="5">DNA-directed RNA polymerase III subunit RPC3</fullName>
        <shortName evidence="5">RNA polymerase III subunit C3</shortName>
    </recommendedName>
</protein>
<keyword evidence="2 5" id="KW-0240">DNA-directed RNA polymerase</keyword>
<keyword evidence="3 5" id="KW-0804">Transcription</keyword>